<dbReference type="EMBL" id="JAUSRO010000006">
    <property type="protein sequence ID" value="MDP9899945.1"/>
    <property type="molecule type" value="Genomic_DNA"/>
</dbReference>
<gene>
    <name evidence="8" type="ORF">J2W36_002196</name>
</gene>
<evidence type="ECO:0000256" key="3">
    <source>
        <dbReference type="ARBA" id="ARBA00022982"/>
    </source>
</evidence>
<dbReference type="GO" id="GO:0004783">
    <property type="term" value="F:sulfite reductase (NADPH) activity"/>
    <property type="evidence" value="ECO:0007669"/>
    <property type="project" value="UniProtKB-EC"/>
</dbReference>
<organism evidence="8 9">
    <name type="scientific">Variovorax ginsengisoli</name>
    <dbReference type="NCBI Taxonomy" id="363844"/>
    <lineage>
        <taxon>Bacteria</taxon>
        <taxon>Pseudomonadati</taxon>
        <taxon>Pseudomonadota</taxon>
        <taxon>Betaproteobacteria</taxon>
        <taxon>Burkholderiales</taxon>
        <taxon>Comamonadaceae</taxon>
        <taxon>Variovorax</taxon>
    </lineage>
</organism>
<evidence type="ECO:0000313" key="9">
    <source>
        <dbReference type="Proteomes" id="UP001226867"/>
    </source>
</evidence>
<protein>
    <recommendedName>
        <fullName evidence="4">NADPH--hemoprotein reductase</fullName>
        <ecNumber evidence="4">1.6.2.4</ecNumber>
    </recommendedName>
</protein>
<dbReference type="InterPro" id="IPR001094">
    <property type="entry name" value="Flavdoxin-like"/>
</dbReference>
<dbReference type="Pfam" id="PF00258">
    <property type="entry name" value="Flavodoxin_1"/>
    <property type="match status" value="1"/>
</dbReference>
<name>A0ABT9S6U4_9BURK</name>
<dbReference type="Gene3D" id="3.40.50.80">
    <property type="entry name" value="Nucleotide-binding domain of ferredoxin-NADP reductase (FNR) module"/>
    <property type="match status" value="1"/>
</dbReference>
<evidence type="ECO:0000259" key="7">
    <source>
        <dbReference type="PROSITE" id="PS51384"/>
    </source>
</evidence>
<evidence type="ECO:0000313" key="8">
    <source>
        <dbReference type="EMBL" id="MDP9899945.1"/>
    </source>
</evidence>
<keyword evidence="1" id="KW-0285">Flavoprotein</keyword>
<keyword evidence="3" id="KW-0249">Electron transport</keyword>
<accession>A0ABT9S6U4</accession>
<dbReference type="InterPro" id="IPR039261">
    <property type="entry name" value="FNR_nucleotide-bd"/>
</dbReference>
<keyword evidence="5" id="KW-0472">Membrane</keyword>
<keyword evidence="5" id="KW-0812">Transmembrane</keyword>
<proteinExistence type="predicted"/>
<dbReference type="Gene3D" id="2.40.30.10">
    <property type="entry name" value="Translation factors"/>
    <property type="match status" value="1"/>
</dbReference>
<sequence length="453" mass="48701">MNETTWRALGAGAILLAYGLMCAGIYLRQRRRRAAVAREAATLAGDGAVAPVLVLFASQTGQAQALAWQTARGLQAQGKPVRVLSLDALDLPTLAGTAQALFIASTYGEGDAPDGAGVFAAEPMQQAASLPGLRYAVLALGDRQYTHFCAFGRALDSWLQASGATPLQPRMDVDNGDPVLLATWLASWGADGAAGQAPDEPTAWRLHARRLLNAGSAGAPVFELAFRPDHDGAALPFWTSGDLARIELTSDPSRPRDYSIASIPADGELQLIVRQERRSDGSLGAASGWLTAHLSVGDSVALRLRPHPTFRLDANTARPLILIGNGTGLAGLRSHLRARDRAGHHANWLIFGERNAAHDHLCHGEIEDWQRRGVLQRLDLAFSRDQESRCYVQHRLLQAADTLEAWLARDAALYVCGSLEGMASGVDAALRQIFGDAAVRELTLSGRYRRDVY</sequence>
<evidence type="ECO:0000259" key="6">
    <source>
        <dbReference type="PROSITE" id="PS50902"/>
    </source>
</evidence>
<dbReference type="PANTHER" id="PTHR19384">
    <property type="entry name" value="NITRIC OXIDE SYNTHASE-RELATED"/>
    <property type="match status" value="1"/>
</dbReference>
<dbReference type="Gene3D" id="3.40.50.360">
    <property type="match status" value="1"/>
</dbReference>
<feature type="domain" description="Flavodoxin-like" evidence="6">
    <location>
        <begin position="52"/>
        <end position="193"/>
    </location>
</feature>
<dbReference type="InterPro" id="IPR008254">
    <property type="entry name" value="Flavodoxin/NO_synth"/>
</dbReference>
<reference evidence="8 9" key="1">
    <citation type="submission" date="2023-07" db="EMBL/GenBank/DDBJ databases">
        <title>Sorghum-associated microbial communities from plants grown in Nebraska, USA.</title>
        <authorList>
            <person name="Schachtman D."/>
        </authorList>
    </citation>
    <scope>NUCLEOTIDE SEQUENCE [LARGE SCALE GENOMIC DNA]</scope>
    <source>
        <strain evidence="8 9">DS1607</strain>
    </source>
</reference>
<comment type="caution">
    <text evidence="8">The sequence shown here is derived from an EMBL/GenBank/DDBJ whole genome shotgun (WGS) entry which is preliminary data.</text>
</comment>
<evidence type="ECO:0000256" key="2">
    <source>
        <dbReference type="ARBA" id="ARBA00022643"/>
    </source>
</evidence>
<keyword evidence="8" id="KW-0560">Oxidoreductase</keyword>
<dbReference type="InterPro" id="IPR001433">
    <property type="entry name" value="OxRdtase_FAD/NAD-bd"/>
</dbReference>
<evidence type="ECO:0000256" key="4">
    <source>
        <dbReference type="ARBA" id="ARBA00023797"/>
    </source>
</evidence>
<dbReference type="InterPro" id="IPR017927">
    <property type="entry name" value="FAD-bd_FR_type"/>
</dbReference>
<dbReference type="InterPro" id="IPR029039">
    <property type="entry name" value="Flavoprotein-like_sf"/>
</dbReference>
<feature type="domain" description="FAD-binding FR-type" evidence="7">
    <location>
        <begin position="199"/>
        <end position="313"/>
    </location>
</feature>
<dbReference type="SUPFAM" id="SSF52218">
    <property type="entry name" value="Flavoproteins"/>
    <property type="match status" value="1"/>
</dbReference>
<dbReference type="EC" id="1.6.2.4" evidence="4"/>
<dbReference type="InterPro" id="IPR017938">
    <property type="entry name" value="Riboflavin_synthase-like_b-brl"/>
</dbReference>
<dbReference type="PANTHER" id="PTHR19384:SF17">
    <property type="entry name" value="NADPH--CYTOCHROME P450 REDUCTASE"/>
    <property type="match status" value="1"/>
</dbReference>
<dbReference type="InterPro" id="IPR001709">
    <property type="entry name" value="Flavoprot_Pyr_Nucl_cyt_Rdtase"/>
</dbReference>
<keyword evidence="2" id="KW-0288">FMN</keyword>
<dbReference type="SUPFAM" id="SSF52343">
    <property type="entry name" value="Ferredoxin reductase-like, C-terminal NADP-linked domain"/>
    <property type="match status" value="1"/>
</dbReference>
<dbReference type="PROSITE" id="PS51384">
    <property type="entry name" value="FAD_FR"/>
    <property type="match status" value="1"/>
</dbReference>
<dbReference type="PRINTS" id="PR00371">
    <property type="entry name" value="FPNCR"/>
</dbReference>
<dbReference type="Pfam" id="PF00175">
    <property type="entry name" value="NAD_binding_1"/>
    <property type="match status" value="1"/>
</dbReference>
<dbReference type="CDD" id="cd06200">
    <property type="entry name" value="SiR_like1"/>
    <property type="match status" value="1"/>
</dbReference>
<dbReference type="RefSeq" id="WP_307689764.1">
    <property type="nucleotide sequence ID" value="NZ_JAUSRO010000006.1"/>
</dbReference>
<keyword evidence="9" id="KW-1185">Reference proteome</keyword>
<feature type="transmembrane region" description="Helical" evidence="5">
    <location>
        <begin position="6"/>
        <end position="27"/>
    </location>
</feature>
<dbReference type="PROSITE" id="PS50902">
    <property type="entry name" value="FLAVODOXIN_LIKE"/>
    <property type="match status" value="1"/>
</dbReference>
<dbReference type="Proteomes" id="UP001226867">
    <property type="component" value="Unassembled WGS sequence"/>
</dbReference>
<dbReference type="SUPFAM" id="SSF63380">
    <property type="entry name" value="Riboflavin synthase domain-like"/>
    <property type="match status" value="1"/>
</dbReference>
<keyword evidence="3" id="KW-0813">Transport</keyword>
<evidence type="ECO:0000256" key="1">
    <source>
        <dbReference type="ARBA" id="ARBA00022630"/>
    </source>
</evidence>
<dbReference type="PRINTS" id="PR00369">
    <property type="entry name" value="FLAVODOXIN"/>
</dbReference>
<evidence type="ECO:0000256" key="5">
    <source>
        <dbReference type="SAM" id="Phobius"/>
    </source>
</evidence>
<keyword evidence="5" id="KW-1133">Transmembrane helix</keyword>